<proteinExistence type="predicted"/>
<organism evidence="3">
    <name type="scientific">Selaginella moellendorffii</name>
    <name type="common">Spikemoss</name>
    <dbReference type="NCBI Taxonomy" id="88036"/>
    <lineage>
        <taxon>Eukaryota</taxon>
        <taxon>Viridiplantae</taxon>
        <taxon>Streptophyta</taxon>
        <taxon>Embryophyta</taxon>
        <taxon>Tracheophyta</taxon>
        <taxon>Lycopodiopsida</taxon>
        <taxon>Selaginellales</taxon>
        <taxon>Selaginellaceae</taxon>
        <taxon>Selaginella</taxon>
    </lineage>
</organism>
<gene>
    <name evidence="2" type="ORF">SELMODRAFT_414436</name>
</gene>
<dbReference type="SUPFAM" id="SSF53098">
    <property type="entry name" value="Ribonuclease H-like"/>
    <property type="match status" value="1"/>
</dbReference>
<dbReference type="InterPro" id="IPR036397">
    <property type="entry name" value="RNaseH_sf"/>
</dbReference>
<dbReference type="AlphaFoldDB" id="D8RSR9"/>
<name>D8RSR9_SELML</name>
<evidence type="ECO:0000259" key="1">
    <source>
        <dbReference type="PROSITE" id="PS50879"/>
    </source>
</evidence>
<sequence>MALLIHKNDHSDAMIMRNGGLAIFSDGSYKYDGPGNQQHGGYGVYIPSQGVYQAHGRRPQQDLRRCSAITFELLGLLESLQMAIMLQEKGGGVCHREVFVYTDSYDSLTLLEMYMENSTYLSRHSDVSTMESIVMFAGMLPCNVHFCKVKGHDKVLGNEVADKLAKIGATLLEGQQRRCTFVGDLLVPLIPPGQC</sequence>
<dbReference type="Proteomes" id="UP000001514">
    <property type="component" value="Unassembled WGS sequence"/>
</dbReference>
<dbReference type="GO" id="GO:0003676">
    <property type="term" value="F:nucleic acid binding"/>
    <property type="evidence" value="ECO:0007669"/>
    <property type="project" value="InterPro"/>
</dbReference>
<accession>D8RSR9</accession>
<feature type="domain" description="RNase H type-1" evidence="1">
    <location>
        <begin position="17"/>
        <end position="170"/>
    </location>
</feature>
<dbReference type="Gramene" id="EFJ24910">
    <property type="protein sequence ID" value="EFJ24910"/>
    <property type="gene ID" value="SELMODRAFT_414436"/>
</dbReference>
<reference evidence="2 3" key="1">
    <citation type="journal article" date="2011" name="Science">
        <title>The Selaginella genome identifies genetic changes associated with the evolution of vascular plants.</title>
        <authorList>
            <person name="Banks J.A."/>
            <person name="Nishiyama T."/>
            <person name="Hasebe M."/>
            <person name="Bowman J.L."/>
            <person name="Gribskov M."/>
            <person name="dePamphilis C."/>
            <person name="Albert V.A."/>
            <person name="Aono N."/>
            <person name="Aoyama T."/>
            <person name="Ambrose B.A."/>
            <person name="Ashton N.W."/>
            <person name="Axtell M.J."/>
            <person name="Barker E."/>
            <person name="Barker M.S."/>
            <person name="Bennetzen J.L."/>
            <person name="Bonawitz N.D."/>
            <person name="Chapple C."/>
            <person name="Cheng C."/>
            <person name="Correa L.G."/>
            <person name="Dacre M."/>
            <person name="DeBarry J."/>
            <person name="Dreyer I."/>
            <person name="Elias M."/>
            <person name="Engstrom E.M."/>
            <person name="Estelle M."/>
            <person name="Feng L."/>
            <person name="Finet C."/>
            <person name="Floyd S.K."/>
            <person name="Frommer W.B."/>
            <person name="Fujita T."/>
            <person name="Gramzow L."/>
            <person name="Gutensohn M."/>
            <person name="Harholt J."/>
            <person name="Hattori M."/>
            <person name="Heyl A."/>
            <person name="Hirai T."/>
            <person name="Hiwatashi Y."/>
            <person name="Ishikawa M."/>
            <person name="Iwata M."/>
            <person name="Karol K.G."/>
            <person name="Koehler B."/>
            <person name="Kolukisaoglu U."/>
            <person name="Kubo M."/>
            <person name="Kurata T."/>
            <person name="Lalonde S."/>
            <person name="Li K."/>
            <person name="Li Y."/>
            <person name="Litt A."/>
            <person name="Lyons E."/>
            <person name="Manning G."/>
            <person name="Maruyama T."/>
            <person name="Michael T.P."/>
            <person name="Mikami K."/>
            <person name="Miyazaki S."/>
            <person name="Morinaga S."/>
            <person name="Murata T."/>
            <person name="Mueller-Roeber B."/>
            <person name="Nelson D.R."/>
            <person name="Obara M."/>
            <person name="Oguri Y."/>
            <person name="Olmstead R.G."/>
            <person name="Onodera N."/>
            <person name="Petersen B.L."/>
            <person name="Pils B."/>
            <person name="Prigge M."/>
            <person name="Rensing S.A."/>
            <person name="Riano-Pachon D.M."/>
            <person name="Roberts A.W."/>
            <person name="Sato Y."/>
            <person name="Scheller H.V."/>
            <person name="Schulz B."/>
            <person name="Schulz C."/>
            <person name="Shakirov E.V."/>
            <person name="Shibagaki N."/>
            <person name="Shinohara N."/>
            <person name="Shippen D.E."/>
            <person name="Soerensen I."/>
            <person name="Sotooka R."/>
            <person name="Sugimoto N."/>
            <person name="Sugita M."/>
            <person name="Sumikawa N."/>
            <person name="Tanurdzic M."/>
            <person name="Theissen G."/>
            <person name="Ulvskov P."/>
            <person name="Wakazuki S."/>
            <person name="Weng J.K."/>
            <person name="Willats W.W."/>
            <person name="Wipf D."/>
            <person name="Wolf P.G."/>
            <person name="Yang L."/>
            <person name="Zimmer A.D."/>
            <person name="Zhu Q."/>
            <person name="Mitros T."/>
            <person name="Hellsten U."/>
            <person name="Loque D."/>
            <person name="Otillar R."/>
            <person name="Salamov A."/>
            <person name="Schmutz J."/>
            <person name="Shapiro H."/>
            <person name="Lindquist E."/>
            <person name="Lucas S."/>
            <person name="Rokhsar D."/>
            <person name="Grigoriev I.V."/>
        </authorList>
    </citation>
    <scope>NUCLEOTIDE SEQUENCE [LARGE SCALE GENOMIC DNA]</scope>
</reference>
<dbReference type="KEGG" id="smo:SELMODRAFT_414436"/>
<dbReference type="EMBL" id="GL377588">
    <property type="protein sequence ID" value="EFJ24910.1"/>
    <property type="molecule type" value="Genomic_DNA"/>
</dbReference>
<dbReference type="PROSITE" id="PS50879">
    <property type="entry name" value="RNASE_H_1"/>
    <property type="match status" value="1"/>
</dbReference>
<protein>
    <recommendedName>
        <fullName evidence="1">RNase H type-1 domain-containing protein</fullName>
    </recommendedName>
</protein>
<evidence type="ECO:0000313" key="3">
    <source>
        <dbReference type="Proteomes" id="UP000001514"/>
    </source>
</evidence>
<dbReference type="HOGENOM" id="CLU_1398500_0_0_1"/>
<dbReference type="Pfam" id="PF00075">
    <property type="entry name" value="RNase_H"/>
    <property type="match status" value="1"/>
</dbReference>
<dbReference type="GO" id="GO:0004523">
    <property type="term" value="F:RNA-DNA hybrid ribonuclease activity"/>
    <property type="evidence" value="ECO:0000318"/>
    <property type="project" value="GO_Central"/>
</dbReference>
<dbReference type="InterPro" id="IPR012337">
    <property type="entry name" value="RNaseH-like_sf"/>
</dbReference>
<keyword evidence="3" id="KW-1185">Reference proteome</keyword>
<dbReference type="GO" id="GO:0043137">
    <property type="term" value="P:DNA replication, removal of RNA primer"/>
    <property type="evidence" value="ECO:0000318"/>
    <property type="project" value="GO_Central"/>
</dbReference>
<dbReference type="Gene3D" id="3.30.420.10">
    <property type="entry name" value="Ribonuclease H-like superfamily/Ribonuclease H"/>
    <property type="match status" value="1"/>
</dbReference>
<dbReference type="InParanoid" id="D8RSR9"/>
<evidence type="ECO:0000313" key="2">
    <source>
        <dbReference type="EMBL" id="EFJ24910.1"/>
    </source>
</evidence>
<dbReference type="InterPro" id="IPR002156">
    <property type="entry name" value="RNaseH_domain"/>
</dbReference>